<evidence type="ECO:0008006" key="3">
    <source>
        <dbReference type="Google" id="ProtNLM"/>
    </source>
</evidence>
<dbReference type="AlphaFoldDB" id="A0A1G9WXN3"/>
<name>A0A1G9WXN3_9FLAO</name>
<dbReference type="OrthoDB" id="679784at2"/>
<evidence type="ECO:0000313" key="1">
    <source>
        <dbReference type="EMBL" id="SDM89262.1"/>
    </source>
</evidence>
<dbReference type="Proteomes" id="UP000199440">
    <property type="component" value="Unassembled WGS sequence"/>
</dbReference>
<reference evidence="1 2" key="1">
    <citation type="submission" date="2016-10" db="EMBL/GenBank/DDBJ databases">
        <authorList>
            <person name="de Groot N.N."/>
        </authorList>
    </citation>
    <scope>NUCLEOTIDE SEQUENCE [LARGE SCALE GENOMIC DNA]</scope>
    <source>
        <strain evidence="1 2">DSM 19886</strain>
    </source>
</reference>
<evidence type="ECO:0000313" key="2">
    <source>
        <dbReference type="Proteomes" id="UP000199440"/>
    </source>
</evidence>
<sequence>MTQSCSVEYGIDGMDGAQGPQGLHGEQGIKGENGNANVIASEWTQFEWNSVNNGSLGGSLVEIPKLYTLIEQGGSIEV</sequence>
<dbReference type="EMBL" id="FNGV01000016">
    <property type="protein sequence ID" value="SDM89262.1"/>
    <property type="molecule type" value="Genomic_DNA"/>
</dbReference>
<gene>
    <name evidence="1" type="ORF">SAMN04488514_116104</name>
</gene>
<organism evidence="1 2">
    <name type="scientific">Kriegella aquimaris</name>
    <dbReference type="NCBI Taxonomy" id="192904"/>
    <lineage>
        <taxon>Bacteria</taxon>
        <taxon>Pseudomonadati</taxon>
        <taxon>Bacteroidota</taxon>
        <taxon>Flavobacteriia</taxon>
        <taxon>Flavobacteriales</taxon>
        <taxon>Flavobacteriaceae</taxon>
        <taxon>Kriegella</taxon>
    </lineage>
</organism>
<keyword evidence="2" id="KW-1185">Reference proteome</keyword>
<dbReference type="Gene3D" id="1.20.5.320">
    <property type="entry name" value="6-Phosphogluconate Dehydrogenase, domain 3"/>
    <property type="match status" value="1"/>
</dbReference>
<proteinExistence type="predicted"/>
<dbReference type="RefSeq" id="WP_089894857.1">
    <property type="nucleotide sequence ID" value="NZ_FNGV01000016.1"/>
</dbReference>
<accession>A0A1G9WXN3</accession>
<dbReference type="STRING" id="192904.SAMN04488514_116104"/>
<protein>
    <recommendedName>
        <fullName evidence="3">Collagen triple helix repeat-containing protein</fullName>
    </recommendedName>
</protein>